<dbReference type="RefSeq" id="WP_020002258.1">
    <property type="nucleotide sequence ID" value="NZ_CP192219.1"/>
</dbReference>
<organism evidence="1 2">
    <name type="scientific">Halodesulfovibrio aestuarii</name>
    <dbReference type="NCBI Taxonomy" id="126333"/>
    <lineage>
        <taxon>Bacteria</taxon>
        <taxon>Pseudomonadati</taxon>
        <taxon>Thermodesulfobacteriota</taxon>
        <taxon>Desulfovibrionia</taxon>
        <taxon>Desulfovibrionales</taxon>
        <taxon>Desulfovibrionaceae</taxon>
        <taxon>Halodesulfovibrio</taxon>
    </lineage>
</organism>
<sequence length="361" mass="41075">MQLDMHYYGTYAMARAAGLSQETATTIATAAQFVDDNAAPSSVEFRDGGKFMTEATAHHTFDKANLKRDDQRSVWVPFHFLPGNEGETYTEKLICRKNSENAQAVLHYALSRSDRTFAAELIGAAAHLYADTFAHYDFSGVSSRWNNIENDKLTILNEGFSTDMRSYIAAKRKSFFEKNIASCKLFDNICSFGAETFSSGLGHGAACTYPDRPYLVWSFVRERTQEEIRHNNPESFLDACKSLHKFFSDFAAARPDLCSGKSKDFEDIEEEVKRILETPAPMEGRIELWQNACQQGMLTEQMERIPEYSNDGWNDERHQLNENEHCEEAVSHSSYRFYQAVAYLRTYILRDLLPQNGLVVA</sequence>
<accession>A0A8G2C8L1</accession>
<dbReference type="InterPro" id="IPR046653">
    <property type="entry name" value="DUF6765"/>
</dbReference>
<reference evidence="1 2" key="1">
    <citation type="submission" date="2016-11" db="EMBL/GenBank/DDBJ databases">
        <authorList>
            <person name="Varghese N."/>
            <person name="Submissions S."/>
        </authorList>
    </citation>
    <scope>NUCLEOTIDE SEQUENCE [LARGE SCALE GENOMIC DNA]</scope>
    <source>
        <strain evidence="1 2">DSM 17919</strain>
    </source>
</reference>
<name>A0A8G2C8L1_9BACT</name>
<dbReference type="EMBL" id="FQZR01000002">
    <property type="protein sequence ID" value="SHI83359.1"/>
    <property type="molecule type" value="Genomic_DNA"/>
</dbReference>
<proteinExistence type="predicted"/>
<dbReference type="Proteomes" id="UP000184001">
    <property type="component" value="Unassembled WGS sequence"/>
</dbReference>
<dbReference type="Pfam" id="PF20551">
    <property type="entry name" value="DUF6765"/>
    <property type="match status" value="1"/>
</dbReference>
<comment type="caution">
    <text evidence="1">The sequence shown here is derived from an EMBL/GenBank/DDBJ whole genome shotgun (WGS) entry which is preliminary data.</text>
</comment>
<evidence type="ECO:0000313" key="1">
    <source>
        <dbReference type="EMBL" id="SHI83359.1"/>
    </source>
</evidence>
<gene>
    <name evidence="1" type="ORF">SAMN05660830_01142</name>
</gene>
<evidence type="ECO:0000313" key="2">
    <source>
        <dbReference type="Proteomes" id="UP000184001"/>
    </source>
</evidence>
<dbReference type="AlphaFoldDB" id="A0A8G2C8L1"/>
<protein>
    <submittedName>
        <fullName evidence="1">Uncharacterized protein</fullName>
    </submittedName>
</protein>